<dbReference type="AlphaFoldDB" id="A0A917ZB43"/>
<dbReference type="Proteomes" id="UP000641932">
    <property type="component" value="Unassembled WGS sequence"/>
</dbReference>
<name>A0A917ZB43_9ACTN</name>
<evidence type="ECO:0000256" key="2">
    <source>
        <dbReference type="SAM" id="Phobius"/>
    </source>
</evidence>
<evidence type="ECO:0000256" key="1">
    <source>
        <dbReference type="SAM" id="MobiDB-lite"/>
    </source>
</evidence>
<protein>
    <submittedName>
        <fullName evidence="3">Uncharacterized protein</fullName>
    </submittedName>
</protein>
<dbReference type="RefSeq" id="WP_189129421.1">
    <property type="nucleotide sequence ID" value="NZ_BMMS01000001.1"/>
</dbReference>
<reference evidence="3" key="1">
    <citation type="journal article" date="2014" name="Int. J. Syst. Evol. Microbiol.">
        <title>Complete genome sequence of Corynebacterium casei LMG S-19264T (=DSM 44701T), isolated from a smear-ripened cheese.</title>
        <authorList>
            <consortium name="US DOE Joint Genome Institute (JGI-PGF)"/>
            <person name="Walter F."/>
            <person name="Albersmeier A."/>
            <person name="Kalinowski J."/>
            <person name="Ruckert C."/>
        </authorList>
    </citation>
    <scope>NUCLEOTIDE SEQUENCE</scope>
    <source>
        <strain evidence="3">CGMCC 4.7201</strain>
    </source>
</reference>
<proteinExistence type="predicted"/>
<evidence type="ECO:0000313" key="4">
    <source>
        <dbReference type="Proteomes" id="UP000641932"/>
    </source>
</evidence>
<dbReference type="EMBL" id="BMMS01000001">
    <property type="protein sequence ID" value="GGO80060.1"/>
    <property type="molecule type" value="Genomic_DNA"/>
</dbReference>
<reference evidence="3" key="2">
    <citation type="submission" date="2020-09" db="EMBL/GenBank/DDBJ databases">
        <authorList>
            <person name="Sun Q."/>
            <person name="Zhou Y."/>
        </authorList>
    </citation>
    <scope>NUCLEOTIDE SEQUENCE</scope>
    <source>
        <strain evidence="3">CGMCC 4.7201</strain>
    </source>
</reference>
<accession>A0A917ZB43</accession>
<organism evidence="3 4">
    <name type="scientific">Wenjunlia tyrosinilytica</name>
    <dbReference type="NCBI Taxonomy" id="1544741"/>
    <lineage>
        <taxon>Bacteria</taxon>
        <taxon>Bacillati</taxon>
        <taxon>Actinomycetota</taxon>
        <taxon>Actinomycetes</taxon>
        <taxon>Kitasatosporales</taxon>
        <taxon>Streptomycetaceae</taxon>
        <taxon>Wenjunlia</taxon>
    </lineage>
</organism>
<feature type="transmembrane region" description="Helical" evidence="2">
    <location>
        <begin position="49"/>
        <end position="69"/>
    </location>
</feature>
<keyword evidence="2" id="KW-0472">Membrane</keyword>
<evidence type="ECO:0000313" key="3">
    <source>
        <dbReference type="EMBL" id="GGO80060.1"/>
    </source>
</evidence>
<sequence>MTDTDSFATPKQRLNGSPGTAVTVSGATGPVLHITVGANRPDDEERRSFRTAAIVMTAAFLVLLAYVVIAGRAGAWGLGNEPAPCVPLPAGADEGFA</sequence>
<keyword evidence="2" id="KW-1133">Transmembrane helix</keyword>
<comment type="caution">
    <text evidence="3">The sequence shown here is derived from an EMBL/GenBank/DDBJ whole genome shotgun (WGS) entry which is preliminary data.</text>
</comment>
<feature type="region of interest" description="Disordered" evidence="1">
    <location>
        <begin position="1"/>
        <end position="25"/>
    </location>
</feature>
<keyword evidence="4" id="KW-1185">Reference proteome</keyword>
<gene>
    <name evidence="3" type="ORF">GCM10012280_01030</name>
</gene>
<keyword evidence="2" id="KW-0812">Transmembrane</keyword>